<evidence type="ECO:0000313" key="1">
    <source>
        <dbReference type="EMBL" id="KAK5630103.1"/>
    </source>
</evidence>
<protein>
    <submittedName>
        <fullName evidence="1">Uncharacterized protein</fullName>
    </submittedName>
</protein>
<dbReference type="AlphaFoldDB" id="A0AAN7UIG5"/>
<evidence type="ECO:0000313" key="2">
    <source>
        <dbReference type="Proteomes" id="UP001305414"/>
    </source>
</evidence>
<gene>
    <name evidence="1" type="ORF">RRF57_005818</name>
</gene>
<dbReference type="Proteomes" id="UP001305414">
    <property type="component" value="Unassembled WGS sequence"/>
</dbReference>
<reference evidence="1 2" key="1">
    <citation type="submission" date="2023-10" db="EMBL/GenBank/DDBJ databases">
        <title>Draft genome sequence of Xylaria bambusicola isolate GMP-LS, the root and basal stem rot pathogen of sugarcane in Indonesia.</title>
        <authorList>
            <person name="Selvaraj P."/>
            <person name="Muralishankar V."/>
            <person name="Muruganantham S."/>
            <person name="Sp S."/>
            <person name="Haryani S."/>
            <person name="Lau K.J.X."/>
            <person name="Naqvi N.I."/>
        </authorList>
    </citation>
    <scope>NUCLEOTIDE SEQUENCE [LARGE SCALE GENOMIC DNA]</scope>
    <source>
        <strain evidence="1">GMP-LS</strain>
    </source>
</reference>
<accession>A0AAN7UIG5</accession>
<proteinExistence type="predicted"/>
<keyword evidence="2" id="KW-1185">Reference proteome</keyword>
<organism evidence="1 2">
    <name type="scientific">Xylaria bambusicola</name>
    <dbReference type="NCBI Taxonomy" id="326684"/>
    <lineage>
        <taxon>Eukaryota</taxon>
        <taxon>Fungi</taxon>
        <taxon>Dikarya</taxon>
        <taxon>Ascomycota</taxon>
        <taxon>Pezizomycotina</taxon>
        <taxon>Sordariomycetes</taxon>
        <taxon>Xylariomycetidae</taxon>
        <taxon>Xylariales</taxon>
        <taxon>Xylariaceae</taxon>
        <taxon>Xylaria</taxon>
    </lineage>
</organism>
<comment type="caution">
    <text evidence="1">The sequence shown here is derived from an EMBL/GenBank/DDBJ whole genome shotgun (WGS) entry which is preliminary data.</text>
</comment>
<dbReference type="EMBL" id="JAWHQM010000013">
    <property type="protein sequence ID" value="KAK5630103.1"/>
    <property type="molecule type" value="Genomic_DNA"/>
</dbReference>
<name>A0AAN7UIG5_9PEZI</name>
<sequence length="132" mass="14787">MGAASHLDSKRLVFLFGEFGATINNFDGTYTGRYLSRSTQILCRPSYNVSNYEIFQSMGSVPELLPAQDPQTRKFDYLQAWDLAQVIADLYLEGPPSTFMAVIQEGLDLGSFWLSTDMSTGSMLFCWLSQLS</sequence>